<name>A0ABT0KMU7_9GAMM</name>
<organism evidence="2 3">
    <name type="scientific">Shewanella electrodiphila</name>
    <dbReference type="NCBI Taxonomy" id="934143"/>
    <lineage>
        <taxon>Bacteria</taxon>
        <taxon>Pseudomonadati</taxon>
        <taxon>Pseudomonadota</taxon>
        <taxon>Gammaproteobacteria</taxon>
        <taxon>Alteromonadales</taxon>
        <taxon>Shewanellaceae</taxon>
        <taxon>Shewanella</taxon>
    </lineage>
</organism>
<evidence type="ECO:0000313" key="3">
    <source>
        <dbReference type="Proteomes" id="UP001202134"/>
    </source>
</evidence>
<evidence type="ECO:0000313" key="2">
    <source>
        <dbReference type="EMBL" id="MCL1044924.1"/>
    </source>
</evidence>
<keyword evidence="1" id="KW-0472">Membrane</keyword>
<keyword evidence="1" id="KW-0812">Transmembrane</keyword>
<reference evidence="2 3" key="1">
    <citation type="submission" date="2022-01" db="EMBL/GenBank/DDBJ databases">
        <title>Whole genome-based taxonomy of the Shewanellaceae.</title>
        <authorList>
            <person name="Martin-Rodriguez A.J."/>
        </authorList>
    </citation>
    <scope>NUCLEOTIDE SEQUENCE [LARGE SCALE GENOMIC DNA]</scope>
    <source>
        <strain evidence="2 3">DSM 24955</strain>
    </source>
</reference>
<comment type="caution">
    <text evidence="2">The sequence shown here is derived from an EMBL/GenBank/DDBJ whole genome shotgun (WGS) entry which is preliminary data.</text>
</comment>
<dbReference type="Proteomes" id="UP001202134">
    <property type="component" value="Unassembled WGS sequence"/>
</dbReference>
<keyword evidence="1" id="KW-1133">Transmembrane helix</keyword>
<proteinExistence type="predicted"/>
<sequence>MTQNLIASFRWFLLSQVSFYVSWVIPFKEEIDDMFNLNFEDNLTYISTLLSFLFLIVSILKLHPKKQSKSGS</sequence>
<feature type="transmembrane region" description="Helical" evidence="1">
    <location>
        <begin position="7"/>
        <end position="25"/>
    </location>
</feature>
<evidence type="ECO:0000256" key="1">
    <source>
        <dbReference type="SAM" id="Phobius"/>
    </source>
</evidence>
<accession>A0ABT0KMU7</accession>
<gene>
    <name evidence="2" type="ORF">L2737_06225</name>
</gene>
<protein>
    <submittedName>
        <fullName evidence="2">Uncharacterized protein</fullName>
    </submittedName>
</protein>
<feature type="transmembrane region" description="Helical" evidence="1">
    <location>
        <begin position="45"/>
        <end position="62"/>
    </location>
</feature>
<dbReference type="EMBL" id="JAKIKU010000003">
    <property type="protein sequence ID" value="MCL1044924.1"/>
    <property type="molecule type" value="Genomic_DNA"/>
</dbReference>
<keyword evidence="3" id="KW-1185">Reference proteome</keyword>
<dbReference type="RefSeq" id="WP_248955140.1">
    <property type="nucleotide sequence ID" value="NZ_JAKIKU010000003.1"/>
</dbReference>